<comment type="caution">
    <text evidence="2">The sequence shown here is derived from an EMBL/GenBank/DDBJ whole genome shotgun (WGS) entry which is preliminary data.</text>
</comment>
<evidence type="ECO:0000313" key="3">
    <source>
        <dbReference type="Proteomes" id="UP000324800"/>
    </source>
</evidence>
<evidence type="ECO:0000256" key="1">
    <source>
        <dbReference type="SAM" id="SignalP"/>
    </source>
</evidence>
<name>A0A5J4WX06_9EUKA</name>
<proteinExistence type="predicted"/>
<gene>
    <name evidence="2" type="ORF">EZS28_005427</name>
</gene>
<feature type="chain" id="PRO_5023817755" evidence="1">
    <location>
        <begin position="18"/>
        <end position="159"/>
    </location>
</feature>
<reference evidence="2 3" key="1">
    <citation type="submission" date="2019-03" db="EMBL/GenBank/DDBJ databases">
        <title>Single cell metagenomics reveals metabolic interactions within the superorganism composed of flagellate Streblomastix strix and complex community of Bacteroidetes bacteria on its surface.</title>
        <authorList>
            <person name="Treitli S.C."/>
            <person name="Kolisko M."/>
            <person name="Husnik F."/>
            <person name="Keeling P."/>
            <person name="Hampl V."/>
        </authorList>
    </citation>
    <scope>NUCLEOTIDE SEQUENCE [LARGE SCALE GENOMIC DNA]</scope>
    <source>
        <strain evidence="2">ST1C</strain>
    </source>
</reference>
<dbReference type="Proteomes" id="UP000324800">
    <property type="component" value="Unassembled WGS sequence"/>
</dbReference>
<keyword evidence="1" id="KW-0732">Signal</keyword>
<sequence>MTTKFTLILAWISVVEYDSHLGTLFSQMSIPGRQLRASNQSFMKLISKQPTSRRQRIAPLTQKSSQSEAIPYLNLNQSSILNVDLMGIITNPFSVPKGMQHQQMAGDSAQVFHAPGETFSINGNAKRVASSTGSIVSGQVGVAGTKPTHIQTSSSIQFQ</sequence>
<protein>
    <submittedName>
        <fullName evidence="2">Uncharacterized protein</fullName>
    </submittedName>
</protein>
<dbReference type="EMBL" id="SNRW01000830">
    <property type="protein sequence ID" value="KAA6399046.1"/>
    <property type="molecule type" value="Genomic_DNA"/>
</dbReference>
<feature type="signal peptide" evidence="1">
    <location>
        <begin position="1"/>
        <end position="17"/>
    </location>
</feature>
<dbReference type="AlphaFoldDB" id="A0A5J4WX06"/>
<organism evidence="2 3">
    <name type="scientific">Streblomastix strix</name>
    <dbReference type="NCBI Taxonomy" id="222440"/>
    <lineage>
        <taxon>Eukaryota</taxon>
        <taxon>Metamonada</taxon>
        <taxon>Preaxostyla</taxon>
        <taxon>Oxymonadida</taxon>
        <taxon>Streblomastigidae</taxon>
        <taxon>Streblomastix</taxon>
    </lineage>
</organism>
<evidence type="ECO:0000313" key="2">
    <source>
        <dbReference type="EMBL" id="KAA6399046.1"/>
    </source>
</evidence>
<accession>A0A5J4WX06</accession>